<evidence type="ECO:0000313" key="2">
    <source>
        <dbReference type="EMBL" id="EFP01677.1"/>
    </source>
</evidence>
<dbReference type="AlphaFoldDB" id="E3MGT0"/>
<dbReference type="GeneID" id="9808951"/>
<dbReference type="InterPro" id="IPR002900">
    <property type="entry name" value="DUF38/FTH_CAE_spp"/>
</dbReference>
<name>E3MGT0_CAERE</name>
<proteinExistence type="predicted"/>
<dbReference type="Proteomes" id="UP000008281">
    <property type="component" value="Unassembled WGS sequence"/>
</dbReference>
<dbReference type="OrthoDB" id="10613021at2759"/>
<dbReference type="InParanoid" id="E3MGT0"/>
<accession>E3MGT0</accession>
<dbReference type="EMBL" id="DS268444">
    <property type="protein sequence ID" value="EFP01677.1"/>
    <property type="molecule type" value="Genomic_DNA"/>
</dbReference>
<reference evidence="2" key="1">
    <citation type="submission" date="2007-07" db="EMBL/GenBank/DDBJ databases">
        <title>PCAP assembly of the Caenorhabditis remanei genome.</title>
        <authorList>
            <consortium name="The Caenorhabditis remanei Sequencing Consortium"/>
            <person name="Wilson R.K."/>
        </authorList>
    </citation>
    <scope>NUCLEOTIDE SEQUENCE [LARGE SCALE GENOMIC DNA]</scope>
    <source>
        <strain evidence="2">PB4641</strain>
    </source>
</reference>
<dbReference type="HOGENOM" id="CLU_030831_0_3_1"/>
<organism evidence="3">
    <name type="scientific">Caenorhabditis remanei</name>
    <name type="common">Caenorhabditis vulgaris</name>
    <dbReference type="NCBI Taxonomy" id="31234"/>
    <lineage>
        <taxon>Eukaryota</taxon>
        <taxon>Metazoa</taxon>
        <taxon>Ecdysozoa</taxon>
        <taxon>Nematoda</taxon>
        <taxon>Chromadorea</taxon>
        <taxon>Rhabditida</taxon>
        <taxon>Rhabditina</taxon>
        <taxon>Rhabditomorpha</taxon>
        <taxon>Rhabditoidea</taxon>
        <taxon>Rhabditidae</taxon>
        <taxon>Peloderinae</taxon>
        <taxon>Caenorhabditis</taxon>
    </lineage>
</organism>
<dbReference type="RefSeq" id="XP_003104524.2">
    <property type="nucleotide sequence ID" value="XM_003104476.2"/>
</dbReference>
<dbReference type="OMA" id="LEVFWEI"/>
<dbReference type="PANTHER" id="PTHR23014">
    <property type="entry name" value="F-BOX A PROTEIN"/>
    <property type="match status" value="1"/>
</dbReference>
<dbReference type="PANTHER" id="PTHR23014:SF1">
    <property type="entry name" value="DUF38 DOMAIN-CONTAINING PROTEIN-RELATED"/>
    <property type="match status" value="1"/>
</dbReference>
<protein>
    <recommendedName>
        <fullName evidence="1">DUF38 domain-containing protein</fullName>
    </recommendedName>
</protein>
<evidence type="ECO:0000313" key="3">
    <source>
        <dbReference type="Proteomes" id="UP000008281"/>
    </source>
</evidence>
<dbReference type="Pfam" id="PF01827">
    <property type="entry name" value="FTH"/>
    <property type="match status" value="1"/>
</dbReference>
<dbReference type="KEGG" id="crq:GCK72_021413"/>
<evidence type="ECO:0000259" key="1">
    <source>
        <dbReference type="Pfam" id="PF01827"/>
    </source>
</evidence>
<sequence>MGNSLAWFSSAPQDDFPLVSEQITFNQSLGIQPNSPITLIRVSGKLENRTESLALELEFDEPSATIKKLIRIDYKPRLPSGCLVEWYQDSTFKEKVLDNQTFSDALYESLDIILRRQKSPLETFEVNFPVSNFYVSGSTDRLPVAMDLLNNIKKSLEFRRHPLQVENLIVKESGGSQLLKILPFLDAAILKSIDIEDPRRAYDFYQLPLVVILDQWKNARKLRIENYRMVMSVEQLKHFDEIHLDYWEFSVEDVVELKKAFLKSYGSKTHWKLMLPEFTDNSNLQEELIDKFKNPFYVETPEEGRKWFFKFEGTMEVLSIQLTSRHLSLERIAMEKVPEEGRKFIQFDSETQINY</sequence>
<feature type="domain" description="DUF38" evidence="1">
    <location>
        <begin position="148"/>
        <end position="264"/>
    </location>
</feature>
<keyword evidence="3" id="KW-1185">Reference proteome</keyword>
<gene>
    <name evidence="2" type="ORF">CRE_23447</name>
</gene>
<dbReference type="CTD" id="9808951"/>